<evidence type="ECO:0000256" key="3">
    <source>
        <dbReference type="ARBA" id="ARBA00017462"/>
    </source>
</evidence>
<name>A0A2P8D9I3_9BACT</name>
<dbReference type="AlphaFoldDB" id="A0A2P8D9I3"/>
<dbReference type="SUPFAM" id="SSF52833">
    <property type="entry name" value="Thioredoxin-like"/>
    <property type="match status" value="1"/>
</dbReference>
<evidence type="ECO:0000256" key="9">
    <source>
        <dbReference type="ARBA" id="ARBA00047572"/>
    </source>
</evidence>
<evidence type="ECO:0000259" key="11">
    <source>
        <dbReference type="PROSITE" id="PS51352"/>
    </source>
</evidence>
<feature type="domain" description="Thioredoxin" evidence="11">
    <location>
        <begin position="6"/>
        <end position="172"/>
    </location>
</feature>
<evidence type="ECO:0000256" key="1">
    <source>
        <dbReference type="ARBA" id="ARBA00011654"/>
    </source>
</evidence>
<reference evidence="12 13" key="1">
    <citation type="submission" date="2018-03" db="EMBL/GenBank/DDBJ databases">
        <title>Genomic Encyclopedia of Type Strains, Phase III (KMG-III): the genomes of soil and plant-associated and newly described type strains.</title>
        <authorList>
            <person name="Whitman W."/>
        </authorList>
    </citation>
    <scope>NUCLEOTIDE SEQUENCE [LARGE SCALE GENOMIC DNA]</scope>
    <source>
        <strain evidence="12 13">CGMCC 1.12700</strain>
    </source>
</reference>
<keyword evidence="7" id="KW-0676">Redox-active center</keyword>
<dbReference type="Pfam" id="PF00578">
    <property type="entry name" value="AhpC-TSA"/>
    <property type="match status" value="1"/>
</dbReference>
<keyword evidence="5" id="KW-0049">Antioxidant</keyword>
<feature type="active site" description="Cysteine sulfenic acid (-SOH) intermediate; for peroxidase activity" evidence="10">
    <location>
        <position position="62"/>
    </location>
</feature>
<comment type="subunit">
    <text evidence="1">Homodimer; disulfide-linked, upon oxidation. 5 homodimers assemble to form a ring-like decamer.</text>
</comment>
<keyword evidence="6" id="KW-0560">Oxidoreductase</keyword>
<accession>A0A2P8D9I3</accession>
<dbReference type="Proteomes" id="UP000240572">
    <property type="component" value="Unassembled WGS sequence"/>
</dbReference>
<gene>
    <name evidence="12" type="ORF">B0I18_10133</name>
</gene>
<evidence type="ECO:0000256" key="6">
    <source>
        <dbReference type="ARBA" id="ARBA00023002"/>
    </source>
</evidence>
<keyword evidence="4" id="KW-0575">Peroxidase</keyword>
<dbReference type="CDD" id="cd03015">
    <property type="entry name" value="PRX_Typ2cys"/>
    <property type="match status" value="1"/>
</dbReference>
<dbReference type="EC" id="1.11.1.26" evidence="2"/>
<evidence type="ECO:0000256" key="8">
    <source>
        <dbReference type="ARBA" id="ARBA00032077"/>
    </source>
</evidence>
<evidence type="ECO:0000256" key="5">
    <source>
        <dbReference type="ARBA" id="ARBA00022862"/>
    </source>
</evidence>
<dbReference type="RefSeq" id="WP_106520630.1">
    <property type="nucleotide sequence ID" value="NZ_PYGD01000001.1"/>
</dbReference>
<proteinExistence type="predicted"/>
<comment type="caution">
    <text evidence="12">The sequence shown here is derived from an EMBL/GenBank/DDBJ whole genome shotgun (WGS) entry which is preliminary data.</text>
</comment>
<dbReference type="GO" id="GO:0005829">
    <property type="term" value="C:cytosol"/>
    <property type="evidence" value="ECO:0007669"/>
    <property type="project" value="TreeGrafter"/>
</dbReference>
<dbReference type="PIRSF" id="PIRSF000239">
    <property type="entry name" value="AHPC"/>
    <property type="match status" value="1"/>
</dbReference>
<organism evidence="12 13">
    <name type="scientific">Taibaiella chishuiensis</name>
    <dbReference type="NCBI Taxonomy" id="1434707"/>
    <lineage>
        <taxon>Bacteria</taxon>
        <taxon>Pseudomonadati</taxon>
        <taxon>Bacteroidota</taxon>
        <taxon>Chitinophagia</taxon>
        <taxon>Chitinophagales</taxon>
        <taxon>Chitinophagaceae</taxon>
        <taxon>Taibaiella</taxon>
    </lineage>
</organism>
<dbReference type="InterPro" id="IPR024706">
    <property type="entry name" value="Peroxiredoxin_AhpC-typ"/>
</dbReference>
<dbReference type="OrthoDB" id="9812811at2"/>
<dbReference type="GO" id="GO:0008379">
    <property type="term" value="F:thioredoxin peroxidase activity"/>
    <property type="evidence" value="ECO:0007669"/>
    <property type="project" value="TreeGrafter"/>
</dbReference>
<dbReference type="GO" id="GO:0033554">
    <property type="term" value="P:cellular response to stress"/>
    <property type="evidence" value="ECO:0007669"/>
    <property type="project" value="TreeGrafter"/>
</dbReference>
<dbReference type="Gene3D" id="3.40.30.10">
    <property type="entry name" value="Glutaredoxin"/>
    <property type="match status" value="1"/>
</dbReference>
<dbReference type="InterPro" id="IPR013766">
    <property type="entry name" value="Thioredoxin_domain"/>
</dbReference>
<evidence type="ECO:0000256" key="10">
    <source>
        <dbReference type="PIRSR" id="PIRSR000239-1"/>
    </source>
</evidence>
<evidence type="ECO:0000256" key="2">
    <source>
        <dbReference type="ARBA" id="ARBA00013021"/>
    </source>
</evidence>
<dbReference type="PANTHER" id="PTHR10681">
    <property type="entry name" value="THIOREDOXIN PEROXIDASE"/>
    <property type="match status" value="1"/>
</dbReference>
<evidence type="ECO:0000313" key="12">
    <source>
        <dbReference type="EMBL" id="PSK93885.1"/>
    </source>
</evidence>
<evidence type="ECO:0000313" key="13">
    <source>
        <dbReference type="Proteomes" id="UP000240572"/>
    </source>
</evidence>
<dbReference type="GO" id="GO:0102039">
    <property type="term" value="F:NADH-dependent peroxiredoxin activity"/>
    <property type="evidence" value="ECO:0007669"/>
    <property type="project" value="UniProtKB-EC"/>
</dbReference>
<dbReference type="GO" id="GO:0006979">
    <property type="term" value="P:response to oxidative stress"/>
    <property type="evidence" value="ECO:0007669"/>
    <property type="project" value="TreeGrafter"/>
</dbReference>
<dbReference type="InterPro" id="IPR000866">
    <property type="entry name" value="AhpC/TSA"/>
</dbReference>
<dbReference type="InterPro" id="IPR050217">
    <property type="entry name" value="Peroxiredoxin"/>
</dbReference>
<keyword evidence="13" id="KW-1185">Reference proteome</keyword>
<evidence type="ECO:0000256" key="4">
    <source>
        <dbReference type="ARBA" id="ARBA00022559"/>
    </source>
</evidence>
<dbReference type="PROSITE" id="PS51352">
    <property type="entry name" value="THIOREDOXIN_2"/>
    <property type="match status" value="1"/>
</dbReference>
<comment type="catalytic activity">
    <reaction evidence="9">
        <text>a hydroperoxide + NADH + H(+) = an alcohol + NAD(+) + H2O</text>
        <dbReference type="Rhea" id="RHEA:62628"/>
        <dbReference type="ChEBI" id="CHEBI:15377"/>
        <dbReference type="ChEBI" id="CHEBI:15378"/>
        <dbReference type="ChEBI" id="CHEBI:30879"/>
        <dbReference type="ChEBI" id="CHEBI:35924"/>
        <dbReference type="ChEBI" id="CHEBI:57540"/>
        <dbReference type="ChEBI" id="CHEBI:57945"/>
        <dbReference type="EC" id="1.11.1.26"/>
    </reaction>
</comment>
<dbReference type="EMBL" id="PYGD01000001">
    <property type="protein sequence ID" value="PSK93885.1"/>
    <property type="molecule type" value="Genomic_DNA"/>
</dbReference>
<dbReference type="InterPro" id="IPR036249">
    <property type="entry name" value="Thioredoxin-like_sf"/>
</dbReference>
<sequence length="194" mass="21769">MSNKTASVGSKFPEFKKKAVVAAALSADAPGKEFADITNGIHTESNQWMVMFWWPKDFTFVCPTEIAAFNNVYGEFADRDTVLIGASTDSEFVHLAWRRENSDLRDLKFPMLADTSKSLAEELGILQAEEKIAYRATFIVDPQGIIRWVNVNDLSVGRNVEEVLRVLDALQTDELCPCNWKKGEETLTAQMQEA</sequence>
<dbReference type="PANTHER" id="PTHR10681:SF121">
    <property type="entry name" value="ALKYL HYDROPEROXIDE REDUCTASE C"/>
    <property type="match status" value="1"/>
</dbReference>
<evidence type="ECO:0000256" key="7">
    <source>
        <dbReference type="ARBA" id="ARBA00023284"/>
    </source>
</evidence>
<dbReference type="GO" id="GO:0045454">
    <property type="term" value="P:cell redox homeostasis"/>
    <property type="evidence" value="ECO:0007669"/>
    <property type="project" value="TreeGrafter"/>
</dbReference>
<dbReference type="GO" id="GO:0042744">
    <property type="term" value="P:hydrogen peroxide catabolic process"/>
    <property type="evidence" value="ECO:0007669"/>
    <property type="project" value="TreeGrafter"/>
</dbReference>
<protein>
    <recommendedName>
        <fullName evidence="3">Alkyl hydroperoxide reductase C</fullName>
        <ecNumber evidence="2">1.11.1.26</ecNumber>
    </recommendedName>
    <alternativeName>
        <fullName evidence="8">Peroxiredoxin</fullName>
    </alternativeName>
</protein>